<reference evidence="2" key="2">
    <citation type="submission" date="2020-05" db="UniProtKB">
        <authorList>
            <consortium name="EnsemblMetazoa"/>
        </authorList>
    </citation>
    <scope>IDENTIFICATION</scope>
</reference>
<dbReference type="EMBL" id="KE525209">
    <property type="protein sequence ID" value="KFB42643.1"/>
    <property type="molecule type" value="Genomic_DNA"/>
</dbReference>
<proteinExistence type="predicted"/>
<dbReference type="Proteomes" id="UP000030765">
    <property type="component" value="Unassembled WGS sequence"/>
</dbReference>
<sequence length="90" mass="10565">MYHQRYRFRGIFFQSSTNRTEPTSSDILEPGWAIALARRESLRFPTRRRGQFQGPSEHSSVNADARTIRIESLPPIVGYKMRQIITRRRG</sequence>
<dbReference type="EnsemblMetazoa" id="ASIC010369-RA">
    <property type="protein sequence ID" value="ASIC010369-PA"/>
    <property type="gene ID" value="ASIC010369"/>
</dbReference>
<name>A0A084VXE9_ANOSI</name>
<evidence type="ECO:0000313" key="1">
    <source>
        <dbReference type="EMBL" id="KFB42643.1"/>
    </source>
</evidence>
<accession>A0A084VXE9</accession>
<dbReference type="EMBL" id="ATLV01018038">
    <property type="status" value="NOT_ANNOTATED_CDS"/>
    <property type="molecule type" value="Genomic_DNA"/>
</dbReference>
<evidence type="ECO:0000313" key="3">
    <source>
        <dbReference type="Proteomes" id="UP000030765"/>
    </source>
</evidence>
<reference evidence="1 3" key="1">
    <citation type="journal article" date="2014" name="BMC Genomics">
        <title>Genome sequence of Anopheles sinensis provides insight into genetics basis of mosquito competence for malaria parasites.</title>
        <authorList>
            <person name="Zhou D."/>
            <person name="Zhang D."/>
            <person name="Ding G."/>
            <person name="Shi L."/>
            <person name="Hou Q."/>
            <person name="Ye Y."/>
            <person name="Xu Y."/>
            <person name="Zhou H."/>
            <person name="Xiong C."/>
            <person name="Li S."/>
            <person name="Yu J."/>
            <person name="Hong S."/>
            <person name="Yu X."/>
            <person name="Zou P."/>
            <person name="Chen C."/>
            <person name="Chang X."/>
            <person name="Wang W."/>
            <person name="Lv Y."/>
            <person name="Sun Y."/>
            <person name="Ma L."/>
            <person name="Shen B."/>
            <person name="Zhu C."/>
        </authorList>
    </citation>
    <scope>NUCLEOTIDE SEQUENCE [LARGE SCALE GENOMIC DNA]</scope>
</reference>
<organism evidence="1">
    <name type="scientific">Anopheles sinensis</name>
    <name type="common">Mosquito</name>
    <dbReference type="NCBI Taxonomy" id="74873"/>
    <lineage>
        <taxon>Eukaryota</taxon>
        <taxon>Metazoa</taxon>
        <taxon>Ecdysozoa</taxon>
        <taxon>Arthropoda</taxon>
        <taxon>Hexapoda</taxon>
        <taxon>Insecta</taxon>
        <taxon>Pterygota</taxon>
        <taxon>Neoptera</taxon>
        <taxon>Endopterygota</taxon>
        <taxon>Diptera</taxon>
        <taxon>Nematocera</taxon>
        <taxon>Culicoidea</taxon>
        <taxon>Culicidae</taxon>
        <taxon>Anophelinae</taxon>
        <taxon>Anopheles</taxon>
    </lineage>
</organism>
<evidence type="ECO:0000313" key="2">
    <source>
        <dbReference type="EnsemblMetazoa" id="ASIC010369-PA"/>
    </source>
</evidence>
<protein>
    <submittedName>
        <fullName evidence="1 2">Phosphorylase</fullName>
    </submittedName>
</protein>
<dbReference type="AlphaFoldDB" id="A0A084VXE9"/>
<gene>
    <name evidence="1" type="ORF">ZHAS_00010369</name>
</gene>
<keyword evidence="3" id="KW-1185">Reference proteome</keyword>
<dbReference type="VEuPathDB" id="VectorBase:ASIC010369"/>